<feature type="transmembrane region" description="Helical" evidence="1">
    <location>
        <begin position="104"/>
        <end position="122"/>
    </location>
</feature>
<evidence type="ECO:0000313" key="2">
    <source>
        <dbReference type="EMBL" id="PWG63516.1"/>
    </source>
</evidence>
<keyword evidence="1" id="KW-0812">Transmembrane</keyword>
<feature type="transmembrane region" description="Helical" evidence="1">
    <location>
        <begin position="7"/>
        <end position="27"/>
    </location>
</feature>
<dbReference type="OrthoDB" id="7355622at2"/>
<keyword evidence="1" id="KW-1133">Transmembrane helix</keyword>
<name>A0A2U2N2T9_9GAMM</name>
<protein>
    <submittedName>
        <fullName evidence="2">DoxX protein</fullName>
    </submittedName>
</protein>
<feature type="transmembrane region" description="Helical" evidence="1">
    <location>
        <begin position="74"/>
        <end position="92"/>
    </location>
</feature>
<evidence type="ECO:0000313" key="3">
    <source>
        <dbReference type="Proteomes" id="UP000245474"/>
    </source>
</evidence>
<keyword evidence="1" id="KW-0472">Membrane</keyword>
<evidence type="ECO:0000256" key="1">
    <source>
        <dbReference type="SAM" id="Phobius"/>
    </source>
</evidence>
<dbReference type="AlphaFoldDB" id="A0A2U2N2T9"/>
<keyword evidence="3" id="KW-1185">Reference proteome</keyword>
<comment type="caution">
    <text evidence="2">The sequence shown here is derived from an EMBL/GenBank/DDBJ whole genome shotgun (WGS) entry which is preliminary data.</text>
</comment>
<dbReference type="Proteomes" id="UP000245474">
    <property type="component" value="Unassembled WGS sequence"/>
</dbReference>
<dbReference type="RefSeq" id="WP_109678067.1">
    <property type="nucleotide sequence ID" value="NZ_CP086615.1"/>
</dbReference>
<gene>
    <name evidence="2" type="ORF">DEM34_08095</name>
</gene>
<sequence length="145" mass="15884">MNENRKLELGLLTLRLAMAAFMAVWALEKILHPEITQAIFQTFYFDIASTALVMSIGGVQLLIIMAFAAGLLRFWSYGAILAMHTASVLVTLGELANPYQSPNHLFWASVPTLAAMLMLFLLRDADRLLALDARRGAAGAPAESF</sequence>
<proteinExistence type="predicted"/>
<dbReference type="EMBL" id="QFFI01000010">
    <property type="protein sequence ID" value="PWG63516.1"/>
    <property type="molecule type" value="Genomic_DNA"/>
</dbReference>
<accession>A0A2U2N2T9</accession>
<reference evidence="2 3" key="1">
    <citation type="submission" date="2018-05" db="EMBL/GenBank/DDBJ databases">
        <title>Spiribacter halobius sp. nov., a moderately halophilic bacterium isolated from marine solar saltern.</title>
        <authorList>
            <person name="Zheng W.-S."/>
            <person name="Lu D.-C."/>
            <person name="Du Z.-J."/>
        </authorList>
    </citation>
    <scope>NUCLEOTIDE SEQUENCE [LARGE SCALE GENOMIC DNA]</scope>
    <source>
        <strain evidence="2 3">E85</strain>
    </source>
</reference>
<organism evidence="2 3">
    <name type="scientific">Sediminicurvatus halobius</name>
    <dbReference type="NCBI Taxonomy" id="2182432"/>
    <lineage>
        <taxon>Bacteria</taxon>
        <taxon>Pseudomonadati</taxon>
        <taxon>Pseudomonadota</taxon>
        <taxon>Gammaproteobacteria</taxon>
        <taxon>Chromatiales</taxon>
        <taxon>Ectothiorhodospiraceae</taxon>
        <taxon>Sediminicurvatus</taxon>
    </lineage>
</organism>
<feature type="transmembrane region" description="Helical" evidence="1">
    <location>
        <begin position="47"/>
        <end position="67"/>
    </location>
</feature>